<organism evidence="2 3">
    <name type="scientific">Favolaschia claudopus</name>
    <dbReference type="NCBI Taxonomy" id="2862362"/>
    <lineage>
        <taxon>Eukaryota</taxon>
        <taxon>Fungi</taxon>
        <taxon>Dikarya</taxon>
        <taxon>Basidiomycota</taxon>
        <taxon>Agaricomycotina</taxon>
        <taxon>Agaricomycetes</taxon>
        <taxon>Agaricomycetidae</taxon>
        <taxon>Agaricales</taxon>
        <taxon>Marasmiineae</taxon>
        <taxon>Mycenaceae</taxon>
        <taxon>Favolaschia</taxon>
    </lineage>
</organism>
<dbReference type="EMBL" id="JAWWNJ010000132">
    <property type="protein sequence ID" value="KAK6985107.1"/>
    <property type="molecule type" value="Genomic_DNA"/>
</dbReference>
<keyword evidence="3" id="KW-1185">Reference proteome</keyword>
<feature type="compositionally biased region" description="Polar residues" evidence="1">
    <location>
        <begin position="122"/>
        <end position="134"/>
    </location>
</feature>
<accession>A0AAV9ZLL4</accession>
<feature type="compositionally biased region" description="Basic and acidic residues" evidence="1">
    <location>
        <begin position="151"/>
        <end position="181"/>
    </location>
</feature>
<gene>
    <name evidence="2" type="ORF">R3P38DRAFT_3450529</name>
</gene>
<evidence type="ECO:0000313" key="2">
    <source>
        <dbReference type="EMBL" id="KAK6985107.1"/>
    </source>
</evidence>
<name>A0AAV9ZLL4_9AGAR</name>
<proteinExistence type="predicted"/>
<dbReference type="Proteomes" id="UP001362999">
    <property type="component" value="Unassembled WGS sequence"/>
</dbReference>
<feature type="region of interest" description="Disordered" evidence="1">
    <location>
        <begin position="110"/>
        <end position="198"/>
    </location>
</feature>
<dbReference type="AlphaFoldDB" id="A0AAV9ZLL4"/>
<evidence type="ECO:0000313" key="3">
    <source>
        <dbReference type="Proteomes" id="UP001362999"/>
    </source>
</evidence>
<feature type="compositionally biased region" description="Gly residues" evidence="1">
    <location>
        <begin position="185"/>
        <end position="196"/>
    </location>
</feature>
<evidence type="ECO:0000256" key="1">
    <source>
        <dbReference type="SAM" id="MobiDB-lite"/>
    </source>
</evidence>
<sequence>MTTTMRAYPATRPEPGGDVCDTSHTQWTGPTDACARAEDRPFLPRHPHTVTKLPRPKIGASRGRTPRIAYRVESGKNGSTLHHRRANRIARWWRHPNRPSLLPVLAASNDCGETRTPREPQHNTTAANLRPQRNGTRRLRLEADVCVGKQEGGDERTKEEGRARGDEEGGIDGTRRRDGSRGARRSGGVGRGGGGDVPLHRSYILASAARTSSLSPTTTAEGDSTLCFYTVSRSRDLGDLADLRVQPTELGAVLVGAQRVPQRIVDRAVRGAKVIS</sequence>
<reference evidence="2 3" key="1">
    <citation type="journal article" date="2024" name="J Genomics">
        <title>Draft genome sequencing and assembly of Favolaschia claudopus CIRM-BRFM 2984 isolated from oak limbs.</title>
        <authorList>
            <person name="Navarro D."/>
            <person name="Drula E."/>
            <person name="Chaduli D."/>
            <person name="Cazenave R."/>
            <person name="Ahrendt S."/>
            <person name="Wang J."/>
            <person name="Lipzen A."/>
            <person name="Daum C."/>
            <person name="Barry K."/>
            <person name="Grigoriev I.V."/>
            <person name="Favel A."/>
            <person name="Rosso M.N."/>
            <person name="Martin F."/>
        </authorList>
    </citation>
    <scope>NUCLEOTIDE SEQUENCE [LARGE SCALE GENOMIC DNA]</scope>
    <source>
        <strain evidence="2 3">CIRM-BRFM 2984</strain>
    </source>
</reference>
<feature type="compositionally biased region" description="Basic and acidic residues" evidence="1">
    <location>
        <begin position="112"/>
        <end position="121"/>
    </location>
</feature>
<comment type="caution">
    <text evidence="2">The sequence shown here is derived from an EMBL/GenBank/DDBJ whole genome shotgun (WGS) entry which is preliminary data.</text>
</comment>
<protein>
    <submittedName>
        <fullName evidence="2">Uncharacterized protein</fullName>
    </submittedName>
</protein>